<accession>A0ABW3FQ23</accession>
<proteinExistence type="predicted"/>
<comment type="caution">
    <text evidence="1">The sequence shown here is derived from an EMBL/GenBank/DDBJ whole genome shotgun (WGS) entry which is preliminary data.</text>
</comment>
<evidence type="ECO:0000313" key="2">
    <source>
        <dbReference type="Proteomes" id="UP001597018"/>
    </source>
</evidence>
<protein>
    <submittedName>
        <fullName evidence="1">Uncharacterized protein</fullName>
    </submittedName>
</protein>
<sequence>MSVPALTSAGLICGYAVARATKHRYLGGVVAAGAGLGAVETCRRRTGTGRAATLGVTYAAALAGSHPLAKKLGAWPSVFAVTAGTAAVAQLLSRRPRR</sequence>
<dbReference type="EMBL" id="JBHTIW010000004">
    <property type="protein sequence ID" value="MFD0919807.1"/>
    <property type="molecule type" value="Genomic_DNA"/>
</dbReference>
<dbReference type="RefSeq" id="WP_263251841.1">
    <property type="nucleotide sequence ID" value="NZ_BAABLT010000052.1"/>
</dbReference>
<dbReference type="Proteomes" id="UP001597018">
    <property type="component" value="Unassembled WGS sequence"/>
</dbReference>
<gene>
    <name evidence="1" type="ORF">ACFQ16_08630</name>
</gene>
<keyword evidence="2" id="KW-1185">Reference proteome</keyword>
<organism evidence="1 2">
    <name type="scientific">Saccharopolyspora rosea</name>
    <dbReference type="NCBI Taxonomy" id="524884"/>
    <lineage>
        <taxon>Bacteria</taxon>
        <taxon>Bacillati</taxon>
        <taxon>Actinomycetota</taxon>
        <taxon>Actinomycetes</taxon>
        <taxon>Pseudonocardiales</taxon>
        <taxon>Pseudonocardiaceae</taxon>
        <taxon>Saccharopolyspora</taxon>
    </lineage>
</organism>
<evidence type="ECO:0000313" key="1">
    <source>
        <dbReference type="EMBL" id="MFD0919807.1"/>
    </source>
</evidence>
<name>A0ABW3FQ23_9PSEU</name>
<reference evidence="2" key="1">
    <citation type="journal article" date="2019" name="Int. J. Syst. Evol. Microbiol.">
        <title>The Global Catalogue of Microorganisms (GCM) 10K type strain sequencing project: providing services to taxonomists for standard genome sequencing and annotation.</title>
        <authorList>
            <consortium name="The Broad Institute Genomics Platform"/>
            <consortium name="The Broad Institute Genome Sequencing Center for Infectious Disease"/>
            <person name="Wu L."/>
            <person name="Ma J."/>
        </authorList>
    </citation>
    <scope>NUCLEOTIDE SEQUENCE [LARGE SCALE GENOMIC DNA]</scope>
    <source>
        <strain evidence="2">CCUG 56401</strain>
    </source>
</reference>